<organism evidence="3 4">
    <name type="scientific">Apiospora aurea</name>
    <dbReference type="NCBI Taxonomy" id="335848"/>
    <lineage>
        <taxon>Eukaryota</taxon>
        <taxon>Fungi</taxon>
        <taxon>Dikarya</taxon>
        <taxon>Ascomycota</taxon>
        <taxon>Pezizomycotina</taxon>
        <taxon>Sordariomycetes</taxon>
        <taxon>Xylariomycetidae</taxon>
        <taxon>Amphisphaeriales</taxon>
        <taxon>Apiosporaceae</taxon>
        <taxon>Apiospora</taxon>
    </lineage>
</organism>
<feature type="region of interest" description="Disordered" evidence="2">
    <location>
        <begin position="1"/>
        <end position="43"/>
    </location>
</feature>
<comment type="similarity">
    <text evidence="1">Belongs to the methyltransferase superfamily. LaeA methyltransferase family.</text>
</comment>
<dbReference type="CDD" id="cd02440">
    <property type="entry name" value="AdoMet_MTases"/>
    <property type="match status" value="1"/>
</dbReference>
<keyword evidence="4" id="KW-1185">Reference proteome</keyword>
<dbReference type="Proteomes" id="UP001391051">
    <property type="component" value="Unassembled WGS sequence"/>
</dbReference>
<dbReference type="PANTHER" id="PTHR43591:SF102">
    <property type="entry name" value="S-ADENOSYL-L-METHIONINE-DEPENDENT METHYLTRANSFERASE"/>
    <property type="match status" value="1"/>
</dbReference>
<name>A0ABR1QZE2_9PEZI</name>
<sequence>PGLYSKPHVSAGKTPPPDWADQPPPAGMDATHNAAPSADQSMNAFSPTFADEELLREPTGSSIYEPDHVVGESGRRYHGYKEGSYLLPNDEAEQDRLDFQHAMMTLILGGKLAMAPIVETPKRVMDVATGTGIWALEFARANPGSYVVGTDLSKIQPEPEVPNCHFEKDDCEEDWLWDPTFDYIHIRQIVTGIRDPKRLFQQSYDHLKPGGWLEIQDGTMELDGEGSHMRKWFDYCAAGATAKGFDVRKAKNYSDWLKDIGCRCYILPSLPSALPPFQHGKGNGHLVTEIQAHRFEVPCSPWSRNAQAARIGAYQQRNMHDGLRGVSYLLLRNAGLSPEQIEEFVQATKVELREGKVKGYSYL</sequence>
<dbReference type="RefSeq" id="XP_066707474.1">
    <property type="nucleotide sequence ID" value="XM_066838581.1"/>
</dbReference>
<evidence type="ECO:0000256" key="1">
    <source>
        <dbReference type="ARBA" id="ARBA00038158"/>
    </source>
</evidence>
<dbReference type="Pfam" id="PF13489">
    <property type="entry name" value="Methyltransf_23"/>
    <property type="match status" value="1"/>
</dbReference>
<evidence type="ECO:0000256" key="2">
    <source>
        <dbReference type="SAM" id="MobiDB-lite"/>
    </source>
</evidence>
<dbReference type="GeneID" id="92071643"/>
<comment type="caution">
    <text evidence="3">The sequence shown here is derived from an EMBL/GenBank/DDBJ whole genome shotgun (WGS) entry which is preliminary data.</text>
</comment>
<dbReference type="Gene3D" id="3.40.50.150">
    <property type="entry name" value="Vaccinia Virus protein VP39"/>
    <property type="match status" value="1"/>
</dbReference>
<accession>A0ABR1QZE2</accession>
<feature type="non-terminal residue" evidence="3">
    <location>
        <position position="1"/>
    </location>
</feature>
<feature type="compositionally biased region" description="Pro residues" evidence="2">
    <location>
        <begin position="14"/>
        <end position="26"/>
    </location>
</feature>
<gene>
    <name evidence="3" type="ORF">PG986_002359</name>
</gene>
<evidence type="ECO:0008006" key="5">
    <source>
        <dbReference type="Google" id="ProtNLM"/>
    </source>
</evidence>
<protein>
    <recommendedName>
        <fullName evidence="5">Methyltransferase</fullName>
    </recommendedName>
</protein>
<dbReference type="EMBL" id="JAQQWE010000001">
    <property type="protein sequence ID" value="KAK7968082.1"/>
    <property type="molecule type" value="Genomic_DNA"/>
</dbReference>
<evidence type="ECO:0000313" key="4">
    <source>
        <dbReference type="Proteomes" id="UP001391051"/>
    </source>
</evidence>
<dbReference type="PANTHER" id="PTHR43591">
    <property type="entry name" value="METHYLTRANSFERASE"/>
    <property type="match status" value="1"/>
</dbReference>
<dbReference type="SUPFAM" id="SSF53335">
    <property type="entry name" value="S-adenosyl-L-methionine-dependent methyltransferases"/>
    <property type="match status" value="1"/>
</dbReference>
<dbReference type="InterPro" id="IPR029063">
    <property type="entry name" value="SAM-dependent_MTases_sf"/>
</dbReference>
<evidence type="ECO:0000313" key="3">
    <source>
        <dbReference type="EMBL" id="KAK7968082.1"/>
    </source>
</evidence>
<proteinExistence type="inferred from homology"/>
<reference evidence="3 4" key="1">
    <citation type="submission" date="2023-01" db="EMBL/GenBank/DDBJ databases">
        <title>Analysis of 21 Apiospora genomes using comparative genomics revels a genus with tremendous synthesis potential of carbohydrate active enzymes and secondary metabolites.</title>
        <authorList>
            <person name="Sorensen T."/>
        </authorList>
    </citation>
    <scope>NUCLEOTIDE SEQUENCE [LARGE SCALE GENOMIC DNA]</scope>
    <source>
        <strain evidence="3 4">CBS 24483</strain>
    </source>
</reference>